<sequence length="22" mass="2502">MKVGKITTARVRISLGLWTWNA</sequence>
<accession>A0A2P2PTE6</accession>
<dbReference type="AlphaFoldDB" id="A0A2P2PTE6"/>
<protein>
    <submittedName>
        <fullName evidence="1">Uncharacterized protein</fullName>
    </submittedName>
</protein>
<proteinExistence type="predicted"/>
<evidence type="ECO:0000313" key="1">
    <source>
        <dbReference type="EMBL" id="MBX57992.1"/>
    </source>
</evidence>
<name>A0A2P2PTE6_RHIMU</name>
<dbReference type="EMBL" id="GGEC01077508">
    <property type="protein sequence ID" value="MBX57992.1"/>
    <property type="molecule type" value="Transcribed_RNA"/>
</dbReference>
<organism evidence="1">
    <name type="scientific">Rhizophora mucronata</name>
    <name type="common">Asiatic mangrove</name>
    <dbReference type="NCBI Taxonomy" id="61149"/>
    <lineage>
        <taxon>Eukaryota</taxon>
        <taxon>Viridiplantae</taxon>
        <taxon>Streptophyta</taxon>
        <taxon>Embryophyta</taxon>
        <taxon>Tracheophyta</taxon>
        <taxon>Spermatophyta</taxon>
        <taxon>Magnoliopsida</taxon>
        <taxon>eudicotyledons</taxon>
        <taxon>Gunneridae</taxon>
        <taxon>Pentapetalae</taxon>
        <taxon>rosids</taxon>
        <taxon>fabids</taxon>
        <taxon>Malpighiales</taxon>
        <taxon>Rhizophoraceae</taxon>
        <taxon>Rhizophora</taxon>
    </lineage>
</organism>
<reference evidence="1" key="1">
    <citation type="submission" date="2018-02" db="EMBL/GenBank/DDBJ databases">
        <title>Rhizophora mucronata_Transcriptome.</title>
        <authorList>
            <person name="Meera S.P."/>
            <person name="Sreeshan A."/>
            <person name="Augustine A."/>
        </authorList>
    </citation>
    <scope>NUCLEOTIDE SEQUENCE</scope>
    <source>
        <tissue evidence="1">Leaf</tissue>
    </source>
</reference>